<dbReference type="Pfam" id="PF06110">
    <property type="entry name" value="TXD17-like_Trx"/>
    <property type="match status" value="1"/>
</dbReference>
<keyword evidence="4" id="KW-0963">Cytoplasm</keyword>
<name>F1BZ89_RUDPH</name>
<dbReference type="EMBL" id="HQ174261">
    <property type="protein sequence ID" value="ADX31293.1"/>
    <property type="molecule type" value="mRNA"/>
</dbReference>
<evidence type="ECO:0000313" key="8">
    <source>
        <dbReference type="EMBL" id="ADX31293.1"/>
    </source>
</evidence>
<accession>F1BZ89</accession>
<reference evidence="8" key="1">
    <citation type="journal article" date="2011" name="Comp. Biochem. Physiol. C Toxicol. Pharmacol.">
        <title>Responses of thioredoxin 1 and thioredoxin-related protein 14 mRNAs to cadmium and copper stresses in Venerupis philippinarum.</title>
        <authorList>
            <person name="Wang Q."/>
            <person name="Ning X."/>
            <person name="Chen L."/>
            <person name="Pei D."/>
            <person name="Zhao J."/>
            <person name="Zhang L."/>
            <person name="Liu X."/>
            <person name="Wu H."/>
        </authorList>
    </citation>
    <scope>NUCLEOTIDE SEQUENCE</scope>
</reference>
<evidence type="ECO:0000259" key="7">
    <source>
        <dbReference type="Pfam" id="PF06110"/>
    </source>
</evidence>
<evidence type="ECO:0000256" key="1">
    <source>
        <dbReference type="ARBA" id="ARBA00004496"/>
    </source>
</evidence>
<protein>
    <recommendedName>
        <fullName evidence="3">Thioredoxin domain-containing protein 17</fullName>
    </recommendedName>
</protein>
<dbReference type="CDD" id="cd02952">
    <property type="entry name" value="TRP14_like"/>
    <property type="match status" value="1"/>
</dbReference>
<comment type="similarity">
    <text evidence="2">Belongs to the thioredoxin family.</text>
</comment>
<organism evidence="8">
    <name type="scientific">Ruditapes philippinarum</name>
    <name type="common">Japanese carpet shell</name>
    <name type="synonym">Venerupis philippinarum</name>
    <dbReference type="NCBI Taxonomy" id="129788"/>
    <lineage>
        <taxon>Eukaryota</taxon>
        <taxon>Metazoa</taxon>
        <taxon>Spiralia</taxon>
        <taxon>Lophotrochozoa</taxon>
        <taxon>Mollusca</taxon>
        <taxon>Bivalvia</taxon>
        <taxon>Autobranchia</taxon>
        <taxon>Heteroconchia</taxon>
        <taxon>Euheterodonta</taxon>
        <taxon>Imparidentia</taxon>
        <taxon>Neoheterodontei</taxon>
        <taxon>Venerida</taxon>
        <taxon>Veneroidea</taxon>
        <taxon>Veneridae</taxon>
        <taxon>Ruditapes</taxon>
    </lineage>
</organism>
<dbReference type="GO" id="GO:0047134">
    <property type="term" value="F:protein-disulfide reductase [NAD(P)H] activity"/>
    <property type="evidence" value="ECO:0007669"/>
    <property type="project" value="InterPro"/>
</dbReference>
<evidence type="ECO:0000256" key="6">
    <source>
        <dbReference type="ARBA" id="ARBA00023284"/>
    </source>
</evidence>
<sequence>MSKIINVQGYDAYKTAVKENSGKTMFALFTGSPGEDGKSWCPDCVTADPVVQSSLSKLPADSVYIHCGVGDRTFWKDQSNVFRTDKDLRLKSVPTLMKIGQPNRLEEEQCAKPDLVEMLFSDE</sequence>
<dbReference type="AlphaFoldDB" id="F1BZ89"/>
<dbReference type="InterPro" id="IPR010357">
    <property type="entry name" value="TXNDC17_dom"/>
</dbReference>
<evidence type="ECO:0000256" key="4">
    <source>
        <dbReference type="ARBA" id="ARBA00022490"/>
    </source>
</evidence>
<proteinExistence type="evidence at transcript level"/>
<dbReference type="FunFam" id="3.40.30.10:FF:000124">
    <property type="entry name" value="Thioredoxin domain-containing 17"/>
    <property type="match status" value="1"/>
</dbReference>
<dbReference type="SUPFAM" id="SSF52833">
    <property type="entry name" value="Thioredoxin-like"/>
    <property type="match status" value="1"/>
</dbReference>
<dbReference type="GO" id="GO:0005829">
    <property type="term" value="C:cytosol"/>
    <property type="evidence" value="ECO:0007669"/>
    <property type="project" value="TreeGrafter"/>
</dbReference>
<dbReference type="Gene3D" id="3.40.30.10">
    <property type="entry name" value="Glutaredoxin"/>
    <property type="match status" value="1"/>
</dbReference>
<dbReference type="InterPro" id="IPR045108">
    <property type="entry name" value="TXNDC17-like"/>
</dbReference>
<dbReference type="PANTHER" id="PTHR12452">
    <property type="entry name" value="42-9-9 PROTEIN-RELATED"/>
    <property type="match status" value="1"/>
</dbReference>
<keyword evidence="6" id="KW-0676">Redox-active center</keyword>
<dbReference type="PANTHER" id="PTHR12452:SF0">
    <property type="entry name" value="THIOREDOXIN DOMAIN-CONTAINING PROTEIN 17"/>
    <property type="match status" value="1"/>
</dbReference>
<comment type="subcellular location">
    <subcellularLocation>
        <location evidence="1">Cytoplasm</location>
    </subcellularLocation>
</comment>
<dbReference type="InterPro" id="IPR036249">
    <property type="entry name" value="Thioredoxin-like_sf"/>
</dbReference>
<evidence type="ECO:0000256" key="5">
    <source>
        <dbReference type="ARBA" id="ARBA00023157"/>
    </source>
</evidence>
<feature type="domain" description="Thioredoxin" evidence="7">
    <location>
        <begin position="6"/>
        <end position="122"/>
    </location>
</feature>
<evidence type="ECO:0000256" key="2">
    <source>
        <dbReference type="ARBA" id="ARBA00008987"/>
    </source>
</evidence>
<evidence type="ECO:0000256" key="3">
    <source>
        <dbReference type="ARBA" id="ARBA00016949"/>
    </source>
</evidence>
<keyword evidence="5" id="KW-1015">Disulfide bond</keyword>